<evidence type="ECO:0000313" key="8">
    <source>
        <dbReference type="EMBL" id="RZU66471.1"/>
    </source>
</evidence>
<feature type="transmembrane region" description="Helical" evidence="6">
    <location>
        <begin position="211"/>
        <end position="233"/>
    </location>
</feature>
<feature type="transmembrane region" description="Helical" evidence="6">
    <location>
        <begin position="59"/>
        <end position="86"/>
    </location>
</feature>
<feature type="transmembrane region" description="Helical" evidence="6">
    <location>
        <begin position="254"/>
        <end position="271"/>
    </location>
</feature>
<evidence type="ECO:0000256" key="3">
    <source>
        <dbReference type="ARBA" id="ARBA00022989"/>
    </source>
</evidence>
<dbReference type="Pfam" id="PF07690">
    <property type="entry name" value="MFS_1"/>
    <property type="match status" value="2"/>
</dbReference>
<feature type="transmembrane region" description="Helical" evidence="6">
    <location>
        <begin position="399"/>
        <end position="418"/>
    </location>
</feature>
<feature type="transmembrane region" description="Helical" evidence="6">
    <location>
        <begin position="92"/>
        <end position="114"/>
    </location>
</feature>
<dbReference type="AlphaFoldDB" id="A0A4Q8AQI0"/>
<feature type="region of interest" description="Disordered" evidence="5">
    <location>
        <begin position="1"/>
        <end position="20"/>
    </location>
</feature>
<keyword evidence="9" id="KW-1185">Reference proteome</keyword>
<feature type="transmembrane region" description="Helical" evidence="6">
    <location>
        <begin position="304"/>
        <end position="329"/>
    </location>
</feature>
<keyword evidence="3 6" id="KW-1133">Transmembrane helix</keyword>
<dbReference type="Proteomes" id="UP000291483">
    <property type="component" value="Unassembled WGS sequence"/>
</dbReference>
<keyword evidence="4 6" id="KW-0472">Membrane</keyword>
<proteinExistence type="predicted"/>
<dbReference type="Gene3D" id="1.20.1720.10">
    <property type="entry name" value="Multidrug resistance protein D"/>
    <property type="match status" value="1"/>
</dbReference>
<evidence type="ECO:0000256" key="4">
    <source>
        <dbReference type="ARBA" id="ARBA00023136"/>
    </source>
</evidence>
<name>A0A4Q8AQI0_9MICO</name>
<comment type="caution">
    <text evidence="8">The sequence shown here is derived from an EMBL/GenBank/DDBJ whole genome shotgun (WGS) entry which is preliminary data.</text>
</comment>
<feature type="transmembrane region" description="Helical" evidence="6">
    <location>
        <begin position="277"/>
        <end position="297"/>
    </location>
</feature>
<reference evidence="8 9" key="1">
    <citation type="submission" date="2019-02" db="EMBL/GenBank/DDBJ databases">
        <title>Sequencing the genomes of 1000 actinobacteria strains.</title>
        <authorList>
            <person name="Klenk H.-P."/>
        </authorList>
    </citation>
    <scope>NUCLEOTIDE SEQUENCE [LARGE SCALE GENOMIC DNA]</scope>
    <source>
        <strain evidence="8 9">DSM 18319</strain>
    </source>
</reference>
<feature type="transmembrane region" description="Helical" evidence="6">
    <location>
        <begin position="373"/>
        <end position="393"/>
    </location>
</feature>
<dbReference type="SUPFAM" id="SSF103473">
    <property type="entry name" value="MFS general substrate transporter"/>
    <property type="match status" value="1"/>
</dbReference>
<feature type="transmembrane region" description="Helical" evidence="6">
    <location>
        <begin position="341"/>
        <end position="361"/>
    </location>
</feature>
<feature type="domain" description="Major facilitator superfamily (MFS) profile" evidence="7">
    <location>
        <begin position="60"/>
        <end position="491"/>
    </location>
</feature>
<accession>A0A4Q8AQI0</accession>
<evidence type="ECO:0000259" key="7">
    <source>
        <dbReference type="PROSITE" id="PS50850"/>
    </source>
</evidence>
<dbReference type="PANTHER" id="PTHR23501:SF154">
    <property type="entry name" value="MULTIDRUG-EFFLUX TRANSPORTER RV1634-RELATED"/>
    <property type="match status" value="1"/>
</dbReference>
<dbReference type="InterPro" id="IPR036259">
    <property type="entry name" value="MFS_trans_sf"/>
</dbReference>
<evidence type="ECO:0000256" key="6">
    <source>
        <dbReference type="SAM" id="Phobius"/>
    </source>
</evidence>
<dbReference type="EMBL" id="SHLC01000001">
    <property type="protein sequence ID" value="RZU66471.1"/>
    <property type="molecule type" value="Genomic_DNA"/>
</dbReference>
<dbReference type="Gene3D" id="1.20.1250.20">
    <property type="entry name" value="MFS general substrate transporter like domains"/>
    <property type="match status" value="1"/>
</dbReference>
<keyword evidence="2 6" id="KW-0812">Transmembrane</keyword>
<gene>
    <name evidence="8" type="ORF">EV379_2829</name>
</gene>
<evidence type="ECO:0000256" key="1">
    <source>
        <dbReference type="ARBA" id="ARBA00004651"/>
    </source>
</evidence>
<feature type="compositionally biased region" description="Basic and acidic residues" evidence="5">
    <location>
        <begin position="1"/>
        <end position="13"/>
    </location>
</feature>
<feature type="transmembrane region" description="Helical" evidence="6">
    <location>
        <begin position="468"/>
        <end position="488"/>
    </location>
</feature>
<dbReference type="GO" id="GO:0005886">
    <property type="term" value="C:plasma membrane"/>
    <property type="evidence" value="ECO:0007669"/>
    <property type="project" value="UniProtKB-SubCell"/>
</dbReference>
<dbReference type="InterPro" id="IPR011701">
    <property type="entry name" value="MFS"/>
</dbReference>
<evidence type="ECO:0000256" key="5">
    <source>
        <dbReference type="SAM" id="MobiDB-lite"/>
    </source>
</evidence>
<feature type="transmembrane region" description="Helical" evidence="6">
    <location>
        <begin position="183"/>
        <end position="205"/>
    </location>
</feature>
<evidence type="ECO:0000313" key="9">
    <source>
        <dbReference type="Proteomes" id="UP000291483"/>
    </source>
</evidence>
<dbReference type="InterPro" id="IPR020846">
    <property type="entry name" value="MFS_dom"/>
</dbReference>
<dbReference type="PANTHER" id="PTHR23501">
    <property type="entry name" value="MAJOR FACILITATOR SUPERFAMILY"/>
    <property type="match status" value="1"/>
</dbReference>
<dbReference type="PROSITE" id="PS50850">
    <property type="entry name" value="MFS"/>
    <property type="match status" value="1"/>
</dbReference>
<protein>
    <submittedName>
        <fullName evidence="8">Putative MFS family arabinose efflux permease</fullName>
    </submittedName>
</protein>
<dbReference type="GO" id="GO:0022857">
    <property type="term" value="F:transmembrane transporter activity"/>
    <property type="evidence" value="ECO:0007669"/>
    <property type="project" value="InterPro"/>
</dbReference>
<feature type="transmembrane region" description="Helical" evidence="6">
    <location>
        <begin position="126"/>
        <end position="144"/>
    </location>
</feature>
<comment type="subcellular location">
    <subcellularLocation>
        <location evidence="1">Cell membrane</location>
        <topology evidence="1">Multi-pass membrane protein</topology>
    </subcellularLocation>
</comment>
<organism evidence="8 9">
    <name type="scientific">Microterricola gilva</name>
    <dbReference type="NCBI Taxonomy" id="393267"/>
    <lineage>
        <taxon>Bacteria</taxon>
        <taxon>Bacillati</taxon>
        <taxon>Actinomycetota</taxon>
        <taxon>Actinomycetes</taxon>
        <taxon>Micrococcales</taxon>
        <taxon>Microbacteriaceae</taxon>
        <taxon>Microterricola</taxon>
    </lineage>
</organism>
<feature type="transmembrane region" description="Helical" evidence="6">
    <location>
        <begin position="150"/>
        <end position="171"/>
    </location>
</feature>
<evidence type="ECO:0000256" key="2">
    <source>
        <dbReference type="ARBA" id="ARBA00022692"/>
    </source>
</evidence>
<sequence length="499" mass="51029">MPFRETDPTEPHDPSTPNPAVESVVAATAATPATHSAPASARIDAPTRPASVLSPEYRWISIGMCVLILLAAFESLAVTTVMPLIATELDGLSLYALAFAGPLAVSVVGMVLAGNWADRRGPKAPLYASVALFAIGLVLAGTATSMEVLVAGRLIHGLGGGGLTVALYVIVARVYPHALQPRIFAGFSAAWVVPSLVGPFVAGVVADAASWHWVFLGVVALVIPALAMVVPALRGMIHEADADAPVAPWNIARILWAVLAAAAVLVLNLSAEAAGWVLWTLPVLAVVVLAIALRPLLPVGALRAAAGLPATVLVRGLIAGAFFGAQVYVPLILTERYELTASMAGLALTLGGLAWAVTAQIQGRYAERLSHARCLRIGLTLLGASLAITVTAVTLALPALVLIVAWGFAGAGMGIMYPRTSVMTLQSSSEADQGFNSSAIAISDGIGAAIAIALAGIVFVLLSPFGGVVPFVGCFALAGGFWLVAVLVSRRAAVTAPLG</sequence>
<dbReference type="PRINTS" id="PR01036">
    <property type="entry name" value="TCRTETB"/>
</dbReference>
<feature type="transmembrane region" description="Helical" evidence="6">
    <location>
        <begin position="439"/>
        <end position="462"/>
    </location>
</feature>